<keyword evidence="1" id="KW-0732">Signal</keyword>
<dbReference type="RefSeq" id="WP_090950817.1">
    <property type="nucleotide sequence ID" value="NZ_FOJS01000036.1"/>
</dbReference>
<keyword evidence="3" id="KW-1185">Reference proteome</keyword>
<reference evidence="3" key="1">
    <citation type="submission" date="2016-10" db="EMBL/GenBank/DDBJ databases">
        <authorList>
            <person name="Varghese N."/>
            <person name="Submissions S."/>
        </authorList>
    </citation>
    <scope>NUCLEOTIDE SEQUENCE [LARGE SCALE GENOMIC DNA]</scope>
    <source>
        <strain evidence="3">M1</strain>
    </source>
</reference>
<dbReference type="Proteomes" id="UP000198650">
    <property type="component" value="Unassembled WGS sequence"/>
</dbReference>
<dbReference type="PROSITE" id="PS51257">
    <property type="entry name" value="PROKAR_LIPOPROTEIN"/>
    <property type="match status" value="1"/>
</dbReference>
<sequence>MKKILTLLMLFPLMSACSTEAQENHNIELPQADASALSVLEHHHSITIHQFSLILKEYLKNYHSSSSSNRLYLKGMADLYLAQNNLFIPNMYEEYNIGNLSKEEQNDIQELYKNCRAFADLISKSLDKNVPISADNKTIKELIQLADDIKSQNPYEDGKTDLIVKMNQLIKKIMNDNR</sequence>
<evidence type="ECO:0000256" key="1">
    <source>
        <dbReference type="SAM" id="SignalP"/>
    </source>
</evidence>
<name>A0A1I0TKY3_9BACL</name>
<gene>
    <name evidence="2" type="ORF">SAMN05192569_10363</name>
</gene>
<proteinExistence type="predicted"/>
<evidence type="ECO:0000313" key="2">
    <source>
        <dbReference type="EMBL" id="SFA52442.1"/>
    </source>
</evidence>
<feature type="chain" id="PRO_5011606102" description="Lipoprotein" evidence="1">
    <location>
        <begin position="22"/>
        <end position="178"/>
    </location>
</feature>
<dbReference type="EMBL" id="FOJS01000036">
    <property type="protein sequence ID" value="SFA52442.1"/>
    <property type="molecule type" value="Genomic_DNA"/>
</dbReference>
<accession>A0A1I0TKY3</accession>
<feature type="signal peptide" evidence="1">
    <location>
        <begin position="1"/>
        <end position="21"/>
    </location>
</feature>
<evidence type="ECO:0008006" key="4">
    <source>
        <dbReference type="Google" id="ProtNLM"/>
    </source>
</evidence>
<organism evidence="2 3">
    <name type="scientific">Parageobacillus thermantarcticus</name>
    <dbReference type="NCBI Taxonomy" id="186116"/>
    <lineage>
        <taxon>Bacteria</taxon>
        <taxon>Bacillati</taxon>
        <taxon>Bacillota</taxon>
        <taxon>Bacilli</taxon>
        <taxon>Bacillales</taxon>
        <taxon>Anoxybacillaceae</taxon>
        <taxon>Parageobacillus</taxon>
    </lineage>
</organism>
<dbReference type="AlphaFoldDB" id="A0A1I0TKY3"/>
<evidence type="ECO:0000313" key="3">
    <source>
        <dbReference type="Proteomes" id="UP000198650"/>
    </source>
</evidence>
<protein>
    <recommendedName>
        <fullName evidence="4">Lipoprotein</fullName>
    </recommendedName>
</protein>